<dbReference type="Pfam" id="PF00496">
    <property type="entry name" value="SBP_bac_5"/>
    <property type="match status" value="1"/>
</dbReference>
<name>A0A6J6N5V5_9ZZZZ</name>
<dbReference type="GO" id="GO:0015833">
    <property type="term" value="P:peptide transport"/>
    <property type="evidence" value="ECO:0007669"/>
    <property type="project" value="TreeGrafter"/>
</dbReference>
<dbReference type="InterPro" id="IPR039424">
    <property type="entry name" value="SBP_5"/>
</dbReference>
<protein>
    <submittedName>
        <fullName evidence="2">Unannotated protein</fullName>
    </submittedName>
</protein>
<gene>
    <name evidence="2" type="ORF">UFOPK2370_00371</name>
</gene>
<proteinExistence type="predicted"/>
<feature type="domain" description="Solute-binding protein family 5" evidence="1">
    <location>
        <begin position="103"/>
        <end position="543"/>
    </location>
</feature>
<dbReference type="InterPro" id="IPR000914">
    <property type="entry name" value="SBP_5_dom"/>
</dbReference>
<evidence type="ECO:0000313" key="2">
    <source>
        <dbReference type="EMBL" id="CAB4682001.1"/>
    </source>
</evidence>
<dbReference type="Gene3D" id="3.10.105.10">
    <property type="entry name" value="Dipeptide-binding Protein, Domain 3"/>
    <property type="match status" value="1"/>
</dbReference>
<dbReference type="PANTHER" id="PTHR30290:SF65">
    <property type="entry name" value="MONOACYL PHOSPHATIDYLINOSITOL TETRAMANNOSIDE-BINDING PROTEIN LPQW-RELATED"/>
    <property type="match status" value="1"/>
</dbReference>
<organism evidence="2">
    <name type="scientific">freshwater metagenome</name>
    <dbReference type="NCBI Taxonomy" id="449393"/>
    <lineage>
        <taxon>unclassified sequences</taxon>
        <taxon>metagenomes</taxon>
        <taxon>ecological metagenomes</taxon>
    </lineage>
</organism>
<dbReference type="EMBL" id="CAEZXK010000006">
    <property type="protein sequence ID" value="CAB4682001.1"/>
    <property type="molecule type" value="Genomic_DNA"/>
</dbReference>
<dbReference type="GO" id="GO:1904680">
    <property type="term" value="F:peptide transmembrane transporter activity"/>
    <property type="evidence" value="ECO:0007669"/>
    <property type="project" value="TreeGrafter"/>
</dbReference>
<sequence length="624" mass="66144">MKTNRFLRTVGIVATSALTVAGLSTVAMAPAGAATKSTVILHSAGEITSLNSGTSDGNTVYNGTVGSLTGMGFIYYDNGPKLVRNTTFGTMAVTKNTPTDFRISYTVKPGRVWSDGTPITGVDLLLSHVVASNDYSTTAGLGDPSDGDKKPAFDSVSYGGAYGENVVGLPALSNNNMTVTVRFGKPLPDWELLAPGPSPVHALSLLADGKKGLQSASVNNAAKAKFLSAFTSKNTAALKKMGDVWTNAYNIRTIDSSTNKLLLISNGGFIVQSAVADSSMILVRNARYNSGPAMKTTNPIKTVQIKTISNDTAAVAALRNGDIDIYQNSNPTTAAKALLDGIRSVTVESKPSGVYSHMGIRTGTAFGETAPYNGPFAGSSQKAIDLRTAMLLAIPREQILATFIKPLKADAQTMDTHFGFTGSPTHTFVTKSSGVSLYTTGTQEERTAKALALVKKYYPTASATNSVVDVKMWFANTSGLRVSTSQLVKAEAKKAGFNIDNTGVSDFPAKMKSSDYDLTLFAFGLTSISQATATAIYKTDGGNNSWGWGTPELDKIMSNLQSNYLTAAQVNAERLKADKIIMANAYGLPLYQNVSVTAWSKALKGVKPAPLSPQLVWNFWEWSY</sequence>
<accession>A0A6J6N5V5</accession>
<dbReference type="SUPFAM" id="SSF53850">
    <property type="entry name" value="Periplasmic binding protein-like II"/>
    <property type="match status" value="1"/>
</dbReference>
<dbReference type="PANTHER" id="PTHR30290">
    <property type="entry name" value="PERIPLASMIC BINDING COMPONENT OF ABC TRANSPORTER"/>
    <property type="match status" value="1"/>
</dbReference>
<evidence type="ECO:0000259" key="1">
    <source>
        <dbReference type="Pfam" id="PF00496"/>
    </source>
</evidence>
<dbReference type="AlphaFoldDB" id="A0A6J6N5V5"/>
<dbReference type="Gene3D" id="3.40.190.10">
    <property type="entry name" value="Periplasmic binding protein-like II"/>
    <property type="match status" value="1"/>
</dbReference>
<reference evidence="2" key="1">
    <citation type="submission" date="2020-05" db="EMBL/GenBank/DDBJ databases">
        <authorList>
            <person name="Chiriac C."/>
            <person name="Salcher M."/>
            <person name="Ghai R."/>
            <person name="Kavagutti S V."/>
        </authorList>
    </citation>
    <scope>NUCLEOTIDE SEQUENCE</scope>
</reference>